<dbReference type="SUPFAM" id="SSF50630">
    <property type="entry name" value="Acid proteases"/>
    <property type="match status" value="2"/>
</dbReference>
<dbReference type="CDD" id="cd05483">
    <property type="entry name" value="retropepsin_like_bacteria"/>
    <property type="match status" value="1"/>
</dbReference>
<reference evidence="3" key="1">
    <citation type="submission" date="2016-10" db="EMBL/GenBank/DDBJ databases">
        <authorList>
            <person name="Varghese N."/>
            <person name="Submissions S."/>
        </authorList>
    </citation>
    <scope>NUCLEOTIDE SEQUENCE [LARGE SCALE GENOMIC DNA]</scope>
    <source>
        <strain evidence="3">CGMCC 1.10683</strain>
    </source>
</reference>
<feature type="signal peptide" evidence="1">
    <location>
        <begin position="1"/>
        <end position="26"/>
    </location>
</feature>
<organism evidence="2 3">
    <name type="scientific">Brevundimonas viscosa</name>
    <dbReference type="NCBI Taxonomy" id="871741"/>
    <lineage>
        <taxon>Bacteria</taxon>
        <taxon>Pseudomonadati</taxon>
        <taxon>Pseudomonadota</taxon>
        <taxon>Alphaproteobacteria</taxon>
        <taxon>Caulobacterales</taxon>
        <taxon>Caulobacteraceae</taxon>
        <taxon>Brevundimonas</taxon>
    </lineage>
</organism>
<dbReference type="Pfam" id="PF13650">
    <property type="entry name" value="Asp_protease_2"/>
    <property type="match status" value="1"/>
</dbReference>
<dbReference type="GO" id="GO:0006508">
    <property type="term" value="P:proteolysis"/>
    <property type="evidence" value="ECO:0007669"/>
    <property type="project" value="UniProtKB-KW"/>
</dbReference>
<dbReference type="EMBL" id="FOZV01000001">
    <property type="protein sequence ID" value="SFS32940.1"/>
    <property type="molecule type" value="Genomic_DNA"/>
</dbReference>
<gene>
    <name evidence="2" type="ORF">SAMN05192570_0651</name>
</gene>
<dbReference type="PROSITE" id="PS51318">
    <property type="entry name" value="TAT"/>
    <property type="match status" value="1"/>
</dbReference>
<name>A0A1I6NYL7_9CAUL</name>
<dbReference type="Pfam" id="PF13975">
    <property type="entry name" value="gag-asp_proteas"/>
    <property type="match status" value="1"/>
</dbReference>
<keyword evidence="3" id="KW-1185">Reference proteome</keyword>
<feature type="chain" id="PRO_5011550492" evidence="1">
    <location>
        <begin position="27"/>
        <end position="330"/>
    </location>
</feature>
<accession>A0A1I6NYL7</accession>
<evidence type="ECO:0000313" key="3">
    <source>
        <dbReference type="Proteomes" id="UP000198788"/>
    </source>
</evidence>
<sequence length="330" mass="35029">MRGLDRRLLLAGLGAGAAASAWPARAQDPEPSADAVQPVQLLANLFTRVGAAVTINGRGPFVFVIDTGAGATAISDTLAAQLELPAREPVLVHGITTATRTESVAVDRLLLSGLSFRDLRCPVLPAANLGADGLLGLDVLGRFRLSFDVMRRSASLTIRGVRILMGGADMTTGTRLRRGGLRSARGRFGQLILTQVTVEGVPTAAFIDSGAQYSIGNTALQRAVASLRNADGRLARVVPLYGVTGQSLSADLARVSDLRLGATRLGSTPLLFADLHCFRTLELADRPALLIGADLLGRFRHVVLDFSDGTVSFEGLRRQTTRTIEDELRR</sequence>
<dbReference type="STRING" id="871741.SAMN05192570_0651"/>
<dbReference type="RefSeq" id="WP_092306686.1">
    <property type="nucleotide sequence ID" value="NZ_FOZV01000001.1"/>
</dbReference>
<protein>
    <submittedName>
        <fullName evidence="2">Aspartyl protease</fullName>
    </submittedName>
</protein>
<proteinExistence type="predicted"/>
<dbReference type="AlphaFoldDB" id="A0A1I6NYL7"/>
<keyword evidence="1" id="KW-0732">Signal</keyword>
<dbReference type="Proteomes" id="UP000198788">
    <property type="component" value="Unassembled WGS sequence"/>
</dbReference>
<dbReference type="GO" id="GO:0008233">
    <property type="term" value="F:peptidase activity"/>
    <property type="evidence" value="ECO:0007669"/>
    <property type="project" value="UniProtKB-KW"/>
</dbReference>
<dbReference type="InterPro" id="IPR006311">
    <property type="entry name" value="TAT_signal"/>
</dbReference>
<dbReference type="InterPro" id="IPR021109">
    <property type="entry name" value="Peptidase_aspartic_dom_sf"/>
</dbReference>
<evidence type="ECO:0000313" key="2">
    <source>
        <dbReference type="EMBL" id="SFS32940.1"/>
    </source>
</evidence>
<keyword evidence="2" id="KW-0645">Protease</keyword>
<dbReference type="OrthoDB" id="107347at2"/>
<dbReference type="Gene3D" id="2.40.70.10">
    <property type="entry name" value="Acid Proteases"/>
    <property type="match status" value="2"/>
</dbReference>
<dbReference type="InterPro" id="IPR034122">
    <property type="entry name" value="Retropepsin-like_bacterial"/>
</dbReference>
<evidence type="ECO:0000256" key="1">
    <source>
        <dbReference type="SAM" id="SignalP"/>
    </source>
</evidence>
<keyword evidence="2" id="KW-0378">Hydrolase</keyword>